<protein>
    <submittedName>
        <fullName evidence="1">Uncharacterized protein</fullName>
    </submittedName>
</protein>
<dbReference type="EMBL" id="JAWWNJ010000023">
    <property type="protein sequence ID" value="KAK7033102.1"/>
    <property type="molecule type" value="Genomic_DNA"/>
</dbReference>
<dbReference type="AlphaFoldDB" id="A0AAW0C0P3"/>
<name>A0AAW0C0P3_9AGAR</name>
<organism evidence="1 2">
    <name type="scientific">Favolaschia claudopus</name>
    <dbReference type="NCBI Taxonomy" id="2862362"/>
    <lineage>
        <taxon>Eukaryota</taxon>
        <taxon>Fungi</taxon>
        <taxon>Dikarya</taxon>
        <taxon>Basidiomycota</taxon>
        <taxon>Agaricomycotina</taxon>
        <taxon>Agaricomycetes</taxon>
        <taxon>Agaricomycetidae</taxon>
        <taxon>Agaricales</taxon>
        <taxon>Marasmiineae</taxon>
        <taxon>Mycenaceae</taxon>
        <taxon>Favolaschia</taxon>
    </lineage>
</organism>
<evidence type="ECO:0000313" key="2">
    <source>
        <dbReference type="Proteomes" id="UP001362999"/>
    </source>
</evidence>
<evidence type="ECO:0000313" key="1">
    <source>
        <dbReference type="EMBL" id="KAK7033102.1"/>
    </source>
</evidence>
<keyword evidence="2" id="KW-1185">Reference proteome</keyword>
<comment type="caution">
    <text evidence="1">The sequence shown here is derived from an EMBL/GenBank/DDBJ whole genome shotgun (WGS) entry which is preliminary data.</text>
</comment>
<proteinExistence type="predicted"/>
<accession>A0AAW0C0P3</accession>
<dbReference type="Proteomes" id="UP001362999">
    <property type="component" value="Unassembled WGS sequence"/>
</dbReference>
<reference evidence="1 2" key="1">
    <citation type="journal article" date="2024" name="J Genomics">
        <title>Draft genome sequencing and assembly of Favolaschia claudopus CIRM-BRFM 2984 isolated from oak limbs.</title>
        <authorList>
            <person name="Navarro D."/>
            <person name="Drula E."/>
            <person name="Chaduli D."/>
            <person name="Cazenave R."/>
            <person name="Ahrendt S."/>
            <person name="Wang J."/>
            <person name="Lipzen A."/>
            <person name="Daum C."/>
            <person name="Barry K."/>
            <person name="Grigoriev I.V."/>
            <person name="Favel A."/>
            <person name="Rosso M.N."/>
            <person name="Martin F."/>
        </authorList>
    </citation>
    <scope>NUCLEOTIDE SEQUENCE [LARGE SCALE GENOMIC DNA]</scope>
    <source>
        <strain evidence="1 2">CIRM-BRFM 2984</strain>
    </source>
</reference>
<gene>
    <name evidence="1" type="ORF">R3P38DRAFT_3186647</name>
</gene>
<sequence length="134" mass="15462">MSLRSEVEKDTVFIERIRARRRFGWASDLILLLRRLPTAVELQADDLLCEATVKATIADITRIVDEDLQHDIDTLVKTHLLRNRLHHLCHLRNIPRRPKHRFPGNRQAAMFWGHPALEVSGHISDLLTTVPASH</sequence>